<evidence type="ECO:0000313" key="6">
    <source>
        <dbReference type="Proteomes" id="UP000806522"/>
    </source>
</evidence>
<dbReference type="AlphaFoldDB" id="A0A9D5SAV3"/>
<evidence type="ECO:0000313" key="5">
    <source>
        <dbReference type="EMBL" id="MBE6271382.1"/>
    </source>
</evidence>
<dbReference type="SUPFAM" id="SSF50475">
    <property type="entry name" value="FMN-binding split barrel"/>
    <property type="match status" value="1"/>
</dbReference>
<keyword evidence="2" id="KW-0285">Flavoprotein</keyword>
<comment type="caution">
    <text evidence="5">The sequence shown here is derived from an EMBL/GenBank/DDBJ whole genome shotgun (WGS) entry which is preliminary data.</text>
</comment>
<evidence type="ECO:0000256" key="3">
    <source>
        <dbReference type="ARBA" id="ARBA00038054"/>
    </source>
</evidence>
<dbReference type="EMBL" id="SUYC01000012">
    <property type="protein sequence ID" value="MBE6271382.1"/>
    <property type="molecule type" value="Genomic_DNA"/>
</dbReference>
<accession>A0A9D5SAV3</accession>
<evidence type="ECO:0000256" key="1">
    <source>
        <dbReference type="ARBA" id="ARBA00001917"/>
    </source>
</evidence>
<proteinExistence type="inferred from homology"/>
<dbReference type="PANTHER" id="PTHR43567:SF1">
    <property type="entry name" value="FLAVOREDOXIN"/>
    <property type="match status" value="1"/>
</dbReference>
<comment type="cofactor">
    <cofactor evidence="1">
        <name>FMN</name>
        <dbReference type="ChEBI" id="CHEBI:58210"/>
    </cofactor>
</comment>
<name>A0A9D5SAV3_XYLRU</name>
<organism evidence="5 6">
    <name type="scientific">Xylanibacter ruminicola</name>
    <name type="common">Prevotella ruminicola</name>
    <dbReference type="NCBI Taxonomy" id="839"/>
    <lineage>
        <taxon>Bacteria</taxon>
        <taxon>Pseudomonadati</taxon>
        <taxon>Bacteroidota</taxon>
        <taxon>Bacteroidia</taxon>
        <taxon>Bacteroidales</taxon>
        <taxon>Prevotellaceae</taxon>
        <taxon>Xylanibacter</taxon>
    </lineage>
</organism>
<dbReference type="GO" id="GO:0016646">
    <property type="term" value="F:oxidoreductase activity, acting on the CH-NH group of donors, NAD or NADP as acceptor"/>
    <property type="evidence" value="ECO:0007669"/>
    <property type="project" value="UniProtKB-ARBA"/>
</dbReference>
<dbReference type="Gene3D" id="2.30.110.10">
    <property type="entry name" value="Electron Transport, Fmn-binding Protein, Chain A"/>
    <property type="match status" value="1"/>
</dbReference>
<sequence>MKSFKSTAWILPQPVLIIGTYNKNGKPNAMNAAWGGQWDMHEIMISLGSHATTDNLAETPEFTVTFATADTMIASDYVGIVSGRNTPDKIEKTGWTVEKAPNVNAPVFKEFPMTLECRVKQKIDESETGYYLVAEIVNILCDEKYLAEDGKPDVEKMELITFDPVHHTYIQLGKTVGNAFSDGKQFLDEPSGKAERK</sequence>
<dbReference type="PANTHER" id="PTHR43567">
    <property type="entry name" value="FLAVOREDOXIN-RELATED-RELATED"/>
    <property type="match status" value="1"/>
</dbReference>
<dbReference type="GO" id="GO:0010181">
    <property type="term" value="F:FMN binding"/>
    <property type="evidence" value="ECO:0007669"/>
    <property type="project" value="InterPro"/>
</dbReference>
<evidence type="ECO:0000256" key="2">
    <source>
        <dbReference type="ARBA" id="ARBA00022630"/>
    </source>
</evidence>
<evidence type="ECO:0000259" key="4">
    <source>
        <dbReference type="Pfam" id="PF01613"/>
    </source>
</evidence>
<feature type="domain" description="Flavin reductase like" evidence="4">
    <location>
        <begin position="11"/>
        <end position="144"/>
    </location>
</feature>
<dbReference type="InterPro" id="IPR052174">
    <property type="entry name" value="Flavoredoxin"/>
</dbReference>
<dbReference type="InterPro" id="IPR012349">
    <property type="entry name" value="Split_barrel_FMN-bd"/>
</dbReference>
<comment type="similarity">
    <text evidence="3">Belongs to the flavoredoxin family.</text>
</comment>
<dbReference type="Pfam" id="PF01613">
    <property type="entry name" value="Flavin_Reduct"/>
    <property type="match status" value="1"/>
</dbReference>
<gene>
    <name evidence="5" type="ORF">E7101_10585</name>
</gene>
<dbReference type="InterPro" id="IPR002563">
    <property type="entry name" value="Flavin_Rdtase-like_dom"/>
</dbReference>
<protein>
    <submittedName>
        <fullName evidence="5">Flavin reductase family protein</fullName>
    </submittedName>
</protein>
<dbReference type="Proteomes" id="UP000806522">
    <property type="component" value="Unassembled WGS sequence"/>
</dbReference>
<reference evidence="5" key="1">
    <citation type="submission" date="2019-04" db="EMBL/GenBank/DDBJ databases">
        <title>Evolution of Biomass-Degrading Anaerobic Consortia Revealed by Metagenomics.</title>
        <authorList>
            <person name="Peng X."/>
        </authorList>
    </citation>
    <scope>NUCLEOTIDE SEQUENCE</scope>
    <source>
        <strain evidence="5">SIG140</strain>
    </source>
</reference>